<dbReference type="GO" id="GO:0071555">
    <property type="term" value="P:cell wall organization"/>
    <property type="evidence" value="ECO:0007669"/>
    <property type="project" value="UniProtKB-KW"/>
</dbReference>
<evidence type="ECO:0000256" key="2">
    <source>
        <dbReference type="ARBA" id="ARBA00010621"/>
    </source>
</evidence>
<keyword evidence="6 17" id="KW-0812">Transmembrane</keyword>
<dbReference type="RefSeq" id="WP_114370244.1">
    <property type="nucleotide sequence ID" value="NZ_CP031092.1"/>
</dbReference>
<comment type="subcellular location">
    <subcellularLocation>
        <location evidence="1 17">Cell membrane</location>
        <topology evidence="1 17">Multi-pass membrane protein</topology>
    </subcellularLocation>
</comment>
<evidence type="ECO:0000256" key="15">
    <source>
        <dbReference type="ARBA" id="ARBA00032932"/>
    </source>
</evidence>
<dbReference type="OrthoDB" id="9808289at2"/>
<dbReference type="NCBIfam" id="TIGR00753">
    <property type="entry name" value="undec_PP_bacA"/>
    <property type="match status" value="1"/>
</dbReference>
<evidence type="ECO:0000256" key="5">
    <source>
        <dbReference type="ARBA" id="ARBA00022475"/>
    </source>
</evidence>
<keyword evidence="11 17" id="KW-0472">Membrane</keyword>
<reference evidence="18 19" key="1">
    <citation type="journal article" date="2018" name="J. Microbiol.">
        <title>Salicibibacter kimchii gen. nov., sp. nov., a moderately halophilic and alkalitolerant bacterium in the family Bacillaceae, isolated from kimchi.</title>
        <authorList>
            <person name="Jang J.Y."/>
            <person name="Oh Y.J."/>
            <person name="Lim S.K."/>
            <person name="Park H.K."/>
            <person name="Lee C."/>
            <person name="Kim J.Y."/>
            <person name="Lee M.A."/>
            <person name="Choi H.J."/>
        </authorList>
    </citation>
    <scope>NUCLEOTIDE SEQUENCE [LARGE SCALE GENOMIC DNA]</scope>
    <source>
        <strain evidence="18 19">NKC1-1</strain>
    </source>
</reference>
<evidence type="ECO:0000313" key="19">
    <source>
        <dbReference type="Proteomes" id="UP000252100"/>
    </source>
</evidence>
<keyword evidence="10 17" id="KW-1133">Transmembrane helix</keyword>
<comment type="catalytic activity">
    <reaction evidence="16 17">
        <text>di-trans,octa-cis-undecaprenyl diphosphate + H2O = di-trans,octa-cis-undecaprenyl phosphate + phosphate + H(+)</text>
        <dbReference type="Rhea" id="RHEA:28094"/>
        <dbReference type="ChEBI" id="CHEBI:15377"/>
        <dbReference type="ChEBI" id="CHEBI:15378"/>
        <dbReference type="ChEBI" id="CHEBI:43474"/>
        <dbReference type="ChEBI" id="CHEBI:58405"/>
        <dbReference type="ChEBI" id="CHEBI:60392"/>
        <dbReference type="EC" id="3.6.1.27"/>
    </reaction>
</comment>
<evidence type="ECO:0000256" key="13">
    <source>
        <dbReference type="ARBA" id="ARBA00023316"/>
    </source>
</evidence>
<gene>
    <name evidence="17 18" type="primary">uppP</name>
    <name evidence="18" type="ORF">DT065_01510</name>
</gene>
<evidence type="ECO:0000256" key="10">
    <source>
        <dbReference type="ARBA" id="ARBA00022989"/>
    </source>
</evidence>
<dbReference type="InterPro" id="IPR003824">
    <property type="entry name" value="UppP"/>
</dbReference>
<evidence type="ECO:0000256" key="14">
    <source>
        <dbReference type="ARBA" id="ARBA00032707"/>
    </source>
</evidence>
<evidence type="ECO:0000256" key="1">
    <source>
        <dbReference type="ARBA" id="ARBA00004651"/>
    </source>
</evidence>
<keyword evidence="8 17" id="KW-0133">Cell shape</keyword>
<feature type="transmembrane region" description="Helical" evidence="17">
    <location>
        <begin position="220"/>
        <end position="238"/>
    </location>
</feature>
<sequence length="273" mass="30034">MSIIEAIIFGIVQGLTEFLPISSTAHIIILQWLFGTDFEGLTFEIILHVASVLAVLLFFRHDVIAIIRGFLRFLFQKDTRERASFFFGLYLIVATAITGVLGLILEDYAEAFLKTPLVIGGALLLTGVFLLIIENIHYRYTRSVNEMNMLDAIVVGLGQTLAVIPGISRSGSTLITALALGIERRTAVRFSFLLAIPVIAGSSLLTIGDIFQGGFAEGNVVALIVAFVVTLIFSVIGIKWLIQWLEKSKLYYFAIYCFAIGFVVIFFLDPAAV</sequence>
<evidence type="ECO:0000256" key="4">
    <source>
        <dbReference type="ARBA" id="ARBA00021581"/>
    </source>
</evidence>
<dbReference type="PANTHER" id="PTHR30622">
    <property type="entry name" value="UNDECAPRENYL-DIPHOSPHATASE"/>
    <property type="match status" value="1"/>
</dbReference>
<feature type="transmembrane region" description="Helical" evidence="17">
    <location>
        <begin position="7"/>
        <end position="33"/>
    </location>
</feature>
<evidence type="ECO:0000256" key="6">
    <source>
        <dbReference type="ARBA" id="ARBA00022692"/>
    </source>
</evidence>
<keyword evidence="9 17" id="KW-0573">Peptidoglycan synthesis</keyword>
<keyword evidence="5 17" id="KW-1003">Cell membrane</keyword>
<keyword evidence="12 17" id="KW-0046">Antibiotic resistance</keyword>
<dbReference type="GO" id="GO:0008360">
    <property type="term" value="P:regulation of cell shape"/>
    <property type="evidence" value="ECO:0007669"/>
    <property type="project" value="UniProtKB-KW"/>
</dbReference>
<proteinExistence type="inferred from homology"/>
<evidence type="ECO:0000256" key="8">
    <source>
        <dbReference type="ARBA" id="ARBA00022960"/>
    </source>
</evidence>
<evidence type="ECO:0000256" key="11">
    <source>
        <dbReference type="ARBA" id="ARBA00023136"/>
    </source>
</evidence>
<comment type="function">
    <text evidence="17">Catalyzes the dephosphorylation of undecaprenyl diphosphate (UPP). Confers resistance to bacitracin.</text>
</comment>
<keyword evidence="7 17" id="KW-0378">Hydrolase</keyword>
<dbReference type="KEGG" id="rue:DT065_01510"/>
<evidence type="ECO:0000256" key="12">
    <source>
        <dbReference type="ARBA" id="ARBA00023251"/>
    </source>
</evidence>
<feature type="transmembrane region" description="Helical" evidence="17">
    <location>
        <begin position="111"/>
        <end position="133"/>
    </location>
</feature>
<dbReference type="HAMAP" id="MF_01006">
    <property type="entry name" value="Undec_diphosphatase"/>
    <property type="match status" value="1"/>
</dbReference>
<dbReference type="Proteomes" id="UP000252100">
    <property type="component" value="Chromosome"/>
</dbReference>
<name>A0A345BV40_9BACI</name>
<keyword evidence="19" id="KW-1185">Reference proteome</keyword>
<evidence type="ECO:0000256" key="9">
    <source>
        <dbReference type="ARBA" id="ARBA00022984"/>
    </source>
</evidence>
<feature type="transmembrane region" description="Helical" evidence="17">
    <location>
        <begin position="45"/>
        <end position="71"/>
    </location>
</feature>
<comment type="miscellaneous">
    <text evidence="17">Bacitracin is thought to be involved in the inhibition of peptidoglycan synthesis by sequestering undecaprenyl diphosphate, thereby reducing the pool of lipid carrier available.</text>
</comment>
<feature type="transmembrane region" description="Helical" evidence="17">
    <location>
        <begin position="250"/>
        <end position="268"/>
    </location>
</feature>
<dbReference type="Pfam" id="PF02673">
    <property type="entry name" value="BacA"/>
    <property type="match status" value="1"/>
</dbReference>
<comment type="similarity">
    <text evidence="2 17">Belongs to the UppP family.</text>
</comment>
<evidence type="ECO:0000256" key="16">
    <source>
        <dbReference type="ARBA" id="ARBA00047594"/>
    </source>
</evidence>
<accession>A0A345BV40</accession>
<dbReference type="EC" id="3.6.1.27" evidence="3 17"/>
<dbReference type="PANTHER" id="PTHR30622:SF2">
    <property type="entry name" value="UNDECAPRENYL-DIPHOSPHATASE"/>
    <property type="match status" value="1"/>
</dbReference>
<evidence type="ECO:0000256" key="17">
    <source>
        <dbReference type="HAMAP-Rule" id="MF_01006"/>
    </source>
</evidence>
<dbReference type="GO" id="GO:0046677">
    <property type="term" value="P:response to antibiotic"/>
    <property type="evidence" value="ECO:0007669"/>
    <property type="project" value="UniProtKB-UniRule"/>
</dbReference>
<dbReference type="EMBL" id="CP031092">
    <property type="protein sequence ID" value="AXF54821.1"/>
    <property type="molecule type" value="Genomic_DNA"/>
</dbReference>
<organism evidence="18 19">
    <name type="scientific">Salicibibacter kimchii</name>
    <dbReference type="NCBI Taxonomy" id="2099786"/>
    <lineage>
        <taxon>Bacteria</taxon>
        <taxon>Bacillati</taxon>
        <taxon>Bacillota</taxon>
        <taxon>Bacilli</taxon>
        <taxon>Bacillales</taxon>
        <taxon>Bacillaceae</taxon>
        <taxon>Salicibibacter</taxon>
    </lineage>
</organism>
<dbReference type="GO" id="GO:0009252">
    <property type="term" value="P:peptidoglycan biosynthetic process"/>
    <property type="evidence" value="ECO:0007669"/>
    <property type="project" value="UniProtKB-KW"/>
</dbReference>
<feature type="transmembrane region" description="Helical" evidence="17">
    <location>
        <begin position="190"/>
        <end position="208"/>
    </location>
</feature>
<keyword evidence="13 17" id="KW-0961">Cell wall biogenesis/degradation</keyword>
<dbReference type="GO" id="GO:0005886">
    <property type="term" value="C:plasma membrane"/>
    <property type="evidence" value="ECO:0007669"/>
    <property type="project" value="UniProtKB-SubCell"/>
</dbReference>
<evidence type="ECO:0000256" key="3">
    <source>
        <dbReference type="ARBA" id="ARBA00012374"/>
    </source>
</evidence>
<evidence type="ECO:0000313" key="18">
    <source>
        <dbReference type="EMBL" id="AXF54821.1"/>
    </source>
</evidence>
<evidence type="ECO:0000256" key="7">
    <source>
        <dbReference type="ARBA" id="ARBA00022801"/>
    </source>
</evidence>
<protein>
    <recommendedName>
        <fullName evidence="4 17">Undecaprenyl-diphosphatase</fullName>
        <ecNumber evidence="3 17">3.6.1.27</ecNumber>
    </recommendedName>
    <alternativeName>
        <fullName evidence="15 17">Bacitracin resistance protein</fullName>
    </alternativeName>
    <alternativeName>
        <fullName evidence="14 17">Undecaprenyl pyrophosphate phosphatase</fullName>
    </alternativeName>
</protein>
<dbReference type="GO" id="GO:0050380">
    <property type="term" value="F:undecaprenyl-diphosphatase activity"/>
    <property type="evidence" value="ECO:0007669"/>
    <property type="project" value="UniProtKB-UniRule"/>
</dbReference>
<feature type="transmembrane region" description="Helical" evidence="17">
    <location>
        <begin position="83"/>
        <end position="105"/>
    </location>
</feature>
<dbReference type="AlphaFoldDB" id="A0A345BV40"/>